<sequence length="124" mass="12956">MQPVSFVPTSHFLPPLSLCPSLAAVVDPTIRWTSIKDSFCKEKGKTTIAVEVGTAAAAIIRTWETEAAAIKTNRSGGSQGGGNRDMGNCSGGRNNGRGGELDGEGGTLPSDCTPIPIPETRIWN</sequence>
<gene>
    <name evidence="2" type="ORF">FSB_LOCUS32352</name>
</gene>
<name>A0A2N9GYP1_FAGSY</name>
<feature type="region of interest" description="Disordered" evidence="1">
    <location>
        <begin position="70"/>
        <end position="124"/>
    </location>
</feature>
<protein>
    <submittedName>
        <fullName evidence="2">Uncharacterized protein</fullName>
    </submittedName>
</protein>
<proteinExistence type="predicted"/>
<accession>A0A2N9GYP1</accession>
<feature type="compositionally biased region" description="Gly residues" evidence="1">
    <location>
        <begin position="77"/>
        <end position="98"/>
    </location>
</feature>
<organism evidence="2">
    <name type="scientific">Fagus sylvatica</name>
    <name type="common">Beechnut</name>
    <dbReference type="NCBI Taxonomy" id="28930"/>
    <lineage>
        <taxon>Eukaryota</taxon>
        <taxon>Viridiplantae</taxon>
        <taxon>Streptophyta</taxon>
        <taxon>Embryophyta</taxon>
        <taxon>Tracheophyta</taxon>
        <taxon>Spermatophyta</taxon>
        <taxon>Magnoliopsida</taxon>
        <taxon>eudicotyledons</taxon>
        <taxon>Gunneridae</taxon>
        <taxon>Pentapetalae</taxon>
        <taxon>rosids</taxon>
        <taxon>fabids</taxon>
        <taxon>Fagales</taxon>
        <taxon>Fagaceae</taxon>
        <taxon>Fagus</taxon>
    </lineage>
</organism>
<evidence type="ECO:0000313" key="2">
    <source>
        <dbReference type="EMBL" id="SPD04470.1"/>
    </source>
</evidence>
<dbReference type="AlphaFoldDB" id="A0A2N9GYP1"/>
<evidence type="ECO:0000256" key="1">
    <source>
        <dbReference type="SAM" id="MobiDB-lite"/>
    </source>
</evidence>
<dbReference type="EMBL" id="OIVN01002536">
    <property type="protein sequence ID" value="SPD04470.1"/>
    <property type="molecule type" value="Genomic_DNA"/>
</dbReference>
<reference evidence="2" key="1">
    <citation type="submission" date="2018-02" db="EMBL/GenBank/DDBJ databases">
        <authorList>
            <person name="Cohen D.B."/>
            <person name="Kent A.D."/>
        </authorList>
    </citation>
    <scope>NUCLEOTIDE SEQUENCE</scope>
</reference>